<dbReference type="PANTHER" id="PTHR10357">
    <property type="entry name" value="ALPHA-AMYLASE FAMILY MEMBER"/>
    <property type="match status" value="1"/>
</dbReference>
<reference evidence="13 14" key="1">
    <citation type="journal article" date="2011" name="Science">
        <title>Comparative functional genomics of the fission yeasts.</title>
        <authorList>
            <person name="Rhind N."/>
            <person name="Chen Z."/>
            <person name="Yassour M."/>
            <person name="Thompson D.A."/>
            <person name="Haas B.J."/>
            <person name="Habib N."/>
            <person name="Wapinski I."/>
            <person name="Roy S."/>
            <person name="Lin M.F."/>
            <person name="Heiman D.I."/>
            <person name="Young S.K."/>
            <person name="Furuya K."/>
            <person name="Guo Y."/>
            <person name="Pidoux A."/>
            <person name="Chen H.M."/>
            <person name="Robbertse B."/>
            <person name="Goldberg J.M."/>
            <person name="Aoki K."/>
            <person name="Bayne E.H."/>
            <person name="Berlin A.M."/>
            <person name="Desjardins C.A."/>
            <person name="Dobbs E."/>
            <person name="Dukaj L."/>
            <person name="Fan L."/>
            <person name="FitzGerald M.G."/>
            <person name="French C."/>
            <person name="Gujja S."/>
            <person name="Hansen K."/>
            <person name="Keifenheim D."/>
            <person name="Levin J.Z."/>
            <person name="Mosher R.A."/>
            <person name="Mueller C.A."/>
            <person name="Pfiffner J."/>
            <person name="Priest M."/>
            <person name="Russ C."/>
            <person name="Smialowska A."/>
            <person name="Swoboda P."/>
            <person name="Sykes S.M."/>
            <person name="Vaughn M."/>
            <person name="Vengrova S."/>
            <person name="Yoder R."/>
            <person name="Zeng Q."/>
            <person name="Allshire R."/>
            <person name="Baulcombe D."/>
            <person name="Birren B.W."/>
            <person name="Brown W."/>
            <person name="Ekwall K."/>
            <person name="Kellis M."/>
            <person name="Leatherwood J."/>
            <person name="Levin H."/>
            <person name="Margalit H."/>
            <person name="Martienssen R."/>
            <person name="Nieduszynski C.A."/>
            <person name="Spatafora J.W."/>
            <person name="Friedman N."/>
            <person name="Dalgaard J.Z."/>
            <person name="Baumann P."/>
            <person name="Niki H."/>
            <person name="Regev A."/>
            <person name="Nusbaum C."/>
        </authorList>
    </citation>
    <scope>NUCLEOTIDE SEQUENCE [LARGE SCALE GENOMIC DNA]</scope>
    <source>
        <strain evidence="14">yFS286</strain>
    </source>
</reference>
<dbReference type="Gene3D" id="2.60.40.1180">
    <property type="entry name" value="Golgi alpha-mannosidase II"/>
    <property type="match status" value="1"/>
</dbReference>
<evidence type="ECO:0000313" key="14">
    <source>
        <dbReference type="Proteomes" id="UP000016088"/>
    </source>
</evidence>
<evidence type="ECO:0000256" key="11">
    <source>
        <dbReference type="PIRSR" id="PIRSR001024-5"/>
    </source>
</evidence>
<dbReference type="SUPFAM" id="SSF51445">
    <property type="entry name" value="(Trans)glycosidases"/>
    <property type="match status" value="1"/>
</dbReference>
<feature type="binding site" evidence="10">
    <location>
        <position position="214"/>
    </location>
    <ligand>
        <name>Ca(2+)</name>
        <dbReference type="ChEBI" id="CHEBI:29108"/>
        <label>1</label>
    </ligand>
</feature>
<dbReference type="AlphaFoldDB" id="S9Q0X3"/>
<name>S9Q0X3_SCHOY</name>
<protein>
    <submittedName>
        <fullName evidence="13">Alpha-amylase</fullName>
    </submittedName>
</protein>
<dbReference type="InterPro" id="IPR006047">
    <property type="entry name" value="GH13_cat_dom"/>
</dbReference>
<evidence type="ECO:0000256" key="5">
    <source>
        <dbReference type="ARBA" id="ARBA00022837"/>
    </source>
</evidence>
<dbReference type="InterPro" id="IPR013780">
    <property type="entry name" value="Glyco_hydro_b"/>
</dbReference>
<evidence type="ECO:0000256" key="7">
    <source>
        <dbReference type="ARBA" id="ARBA00023295"/>
    </source>
</evidence>
<evidence type="ECO:0000259" key="12">
    <source>
        <dbReference type="SMART" id="SM00642"/>
    </source>
</evidence>
<dbReference type="FunFam" id="3.20.20.80:FF:000120">
    <property type="entry name" value="Alpha-amylase A"/>
    <property type="match status" value="1"/>
</dbReference>
<feature type="binding site" evidence="11">
    <location>
        <position position="350"/>
    </location>
    <ligand>
        <name>substrate</name>
    </ligand>
</feature>
<feature type="active site" description="Nucleophile" evidence="8">
    <location>
        <position position="210"/>
    </location>
</feature>
<dbReference type="Proteomes" id="UP000016088">
    <property type="component" value="Unassembled WGS sequence"/>
</dbReference>
<feature type="binding site" evidence="11">
    <location>
        <position position="238"/>
    </location>
    <ligand>
        <name>substrate</name>
    </ligand>
</feature>
<dbReference type="InterPro" id="IPR017853">
    <property type="entry name" value="GH"/>
</dbReference>
<evidence type="ECO:0000256" key="10">
    <source>
        <dbReference type="PIRSR" id="PIRSR001024-3"/>
    </source>
</evidence>
<feature type="binding site" evidence="10">
    <location>
        <position position="126"/>
    </location>
    <ligand>
        <name>Ca(2+)</name>
        <dbReference type="ChEBI" id="CHEBI:29108"/>
        <label>1</label>
    </ligand>
</feature>
<gene>
    <name evidence="13" type="ORF">SOCG_03050</name>
</gene>
<dbReference type="PANTHER" id="PTHR10357:SF229">
    <property type="entry name" value="ALPHA-AMYLASE"/>
    <property type="match status" value="1"/>
</dbReference>
<comment type="similarity">
    <text evidence="2">Belongs to the glycosyl hydrolase 13 family.</text>
</comment>
<organism evidence="13 14">
    <name type="scientific">Schizosaccharomyces octosporus (strain yFS286)</name>
    <name type="common">Fission yeast</name>
    <name type="synonym">Octosporomyces octosporus</name>
    <dbReference type="NCBI Taxonomy" id="483514"/>
    <lineage>
        <taxon>Eukaryota</taxon>
        <taxon>Fungi</taxon>
        <taxon>Dikarya</taxon>
        <taxon>Ascomycota</taxon>
        <taxon>Taphrinomycotina</taxon>
        <taxon>Schizosaccharomycetes</taxon>
        <taxon>Schizosaccharomycetales</taxon>
        <taxon>Schizosaccharomycetaceae</taxon>
        <taxon>Schizosaccharomyces</taxon>
    </lineage>
</organism>
<dbReference type="InterPro" id="IPR013777">
    <property type="entry name" value="A-amylase-like"/>
</dbReference>
<accession>S9Q0X3</accession>
<dbReference type="EMBL" id="KE503206">
    <property type="protein sequence ID" value="EPX73832.1"/>
    <property type="molecule type" value="Genomic_DNA"/>
</dbReference>
<dbReference type="GO" id="GO:0009986">
    <property type="term" value="C:cell surface"/>
    <property type="evidence" value="ECO:0007669"/>
    <property type="project" value="UniProtKB-ARBA"/>
</dbReference>
<dbReference type="RefSeq" id="XP_013016994.1">
    <property type="nucleotide sequence ID" value="XM_013161540.1"/>
</dbReference>
<dbReference type="Gene3D" id="3.20.20.80">
    <property type="entry name" value="Glycosidases"/>
    <property type="match status" value="1"/>
</dbReference>
<keyword evidence="5 10" id="KW-0106">Calcium</keyword>
<feature type="binding site" evidence="10">
    <location>
        <position position="179"/>
    </location>
    <ligand>
        <name>Ca(2+)</name>
        <dbReference type="ChEBI" id="CHEBI:29108"/>
        <label>1</label>
    </ligand>
</feature>
<evidence type="ECO:0000256" key="8">
    <source>
        <dbReference type="PIRSR" id="PIRSR001024-1"/>
    </source>
</evidence>
<evidence type="ECO:0000256" key="9">
    <source>
        <dbReference type="PIRSR" id="PIRSR001024-2"/>
    </source>
</evidence>
<evidence type="ECO:0000256" key="1">
    <source>
        <dbReference type="ARBA" id="ARBA00001913"/>
    </source>
</evidence>
<feature type="site" description="Transition state stabilizer" evidence="9">
    <location>
        <position position="303"/>
    </location>
</feature>
<keyword evidence="7" id="KW-0326">Glycosidase</keyword>
<proteinExistence type="inferred from homology"/>
<feature type="binding site" evidence="10">
    <location>
        <position position="166"/>
    </location>
    <ligand>
        <name>Ca(2+)</name>
        <dbReference type="ChEBI" id="CHEBI:29108"/>
        <label>1</label>
    </ligand>
</feature>
<dbReference type="OrthoDB" id="204980at2759"/>
<evidence type="ECO:0000256" key="3">
    <source>
        <dbReference type="ARBA" id="ARBA00022723"/>
    </source>
</evidence>
<dbReference type="eggNOG" id="KOG0471">
    <property type="taxonomic scope" value="Eukaryota"/>
</dbReference>
<comment type="cofactor">
    <cofactor evidence="1">
        <name>Ca(2+)</name>
        <dbReference type="ChEBI" id="CHEBI:29108"/>
    </cofactor>
</comment>
<evidence type="ECO:0000313" key="13">
    <source>
        <dbReference type="EMBL" id="EPX73832.1"/>
    </source>
</evidence>
<dbReference type="GeneID" id="25032024"/>
<feature type="binding site" evidence="11">
    <location>
        <position position="303"/>
    </location>
    <ligand>
        <name>substrate</name>
    </ligand>
</feature>
<dbReference type="GO" id="GO:0005975">
    <property type="term" value="P:carbohydrate metabolic process"/>
    <property type="evidence" value="ECO:0007669"/>
    <property type="project" value="InterPro"/>
</dbReference>
<feature type="binding site" evidence="11">
    <location>
        <position position="127"/>
    </location>
    <ligand>
        <name>substrate</name>
    </ligand>
</feature>
<keyword evidence="14" id="KW-1185">Reference proteome</keyword>
<keyword evidence="6" id="KW-0119">Carbohydrate metabolism</keyword>
<dbReference type="VEuPathDB" id="FungiDB:SOCG_03050"/>
<feature type="binding site" evidence="11">
    <location>
        <position position="208"/>
    </location>
    <ligand>
        <name>substrate</name>
    </ligand>
</feature>
<feature type="binding site" evidence="10">
    <location>
        <position position="234"/>
    </location>
    <ligand>
        <name>Ca(2+)</name>
        <dbReference type="ChEBI" id="CHEBI:29108"/>
        <label>2</label>
    </ligand>
</feature>
<feature type="binding site" evidence="10">
    <location>
        <position position="210"/>
    </location>
    <ligand>
        <name>Ca(2+)</name>
        <dbReference type="ChEBI" id="CHEBI:29108"/>
        <label>2</label>
    </ligand>
</feature>
<evidence type="ECO:0000256" key="6">
    <source>
        <dbReference type="ARBA" id="ARBA00023277"/>
    </source>
</evidence>
<dbReference type="SMART" id="SM00642">
    <property type="entry name" value="Aamy"/>
    <property type="match status" value="1"/>
</dbReference>
<dbReference type="PIRSF" id="PIRSF001024">
    <property type="entry name" value="Alph-amyl_fung"/>
    <property type="match status" value="1"/>
</dbReference>
<dbReference type="OMA" id="GFNPVNR"/>
<keyword evidence="4" id="KW-0378">Hydrolase</keyword>
<feature type="active site" description="Proton donor" evidence="8">
    <location>
        <position position="234"/>
    </location>
</feature>
<keyword evidence="3 10" id="KW-0479">Metal-binding</keyword>
<feature type="domain" description="Glycosyl hydrolase family 13 catalytic" evidence="12">
    <location>
        <begin position="19"/>
        <end position="375"/>
    </location>
</feature>
<dbReference type="HOGENOM" id="CLU_006462_7_2_1"/>
<sequence length="475" mass="54588">MSSTLQQSTQRWKTQCIYQILTDRFAFSDEDHPKAPSTGRMYLGGTWRGIARKLDYIQELGCTAVWISPIVKNIEDVTGYGQGYHGYWAQDLLDVNPHFGTKQDLIDLVQQLHDRNMLCMVDIVVNHMAHAGSGEIDYSKYRPFNSEADYHPRRYVQNYDDTVDCETGWLGDDTVGLMDIRTEEPRIQAFFQDWIRDLVETYHFDGLRIDTIKHVHREFYPPFIEASKVFTFGEVFHGDPRYVGDYLQYMPSSINYPLYYQIRKAFAQLPRISMKEFYDKAILEARAYIPDTTVLGNFIENHDVPRILGMTSDSSLLLNALVALIYLDGIPIVFQGQEQMFVGGDDPENRNALWSSHYDTTHFMFNVLSKMIHVRQSLIQKFPDFCNTLSNCLYLDNHNYVFERPGCIVCLCNGGSNSNFKFPVNVPVEQGTVARFMDIWTEEIFDASPSSPSTLNLIVDAGLPKVLVQPSSILR</sequence>
<dbReference type="GO" id="GO:0004556">
    <property type="term" value="F:alpha-amylase activity"/>
    <property type="evidence" value="ECO:0007669"/>
    <property type="project" value="InterPro"/>
</dbReference>
<evidence type="ECO:0000256" key="4">
    <source>
        <dbReference type="ARBA" id="ARBA00022801"/>
    </source>
</evidence>
<evidence type="ECO:0000256" key="2">
    <source>
        <dbReference type="ARBA" id="ARBA00008061"/>
    </source>
</evidence>
<dbReference type="CDD" id="cd11319">
    <property type="entry name" value="AmyAc_euk_AmyA"/>
    <property type="match status" value="1"/>
</dbReference>
<dbReference type="GO" id="GO:0005509">
    <property type="term" value="F:calcium ion binding"/>
    <property type="evidence" value="ECO:0007669"/>
    <property type="project" value="InterPro"/>
</dbReference>
<dbReference type="Pfam" id="PF00128">
    <property type="entry name" value="Alpha-amylase"/>
    <property type="match status" value="1"/>
</dbReference>
<feature type="binding site" evidence="11">
    <location>
        <position position="88"/>
    </location>
    <ligand>
        <name>substrate</name>
    </ligand>
</feature>